<dbReference type="EMBL" id="CP043329">
    <property type="protein sequence ID" value="QEK51041.1"/>
    <property type="molecule type" value="Genomic_DNA"/>
</dbReference>
<proteinExistence type="inferred from homology"/>
<dbReference type="InterPro" id="IPR036554">
    <property type="entry name" value="GHMP_kinase_C_sf"/>
</dbReference>
<dbReference type="InterPro" id="IPR014721">
    <property type="entry name" value="Ribsml_uS5_D2-typ_fold_subgr"/>
</dbReference>
<feature type="active site" description="Proton acceptor" evidence="11">
    <location>
        <position position="171"/>
    </location>
</feature>
<evidence type="ECO:0000256" key="4">
    <source>
        <dbReference type="ARBA" id="ARBA00022723"/>
    </source>
</evidence>
<evidence type="ECO:0000313" key="17">
    <source>
        <dbReference type="Proteomes" id="UP000323653"/>
    </source>
</evidence>
<dbReference type="AlphaFoldDB" id="A0A5C0VHC0"/>
<comment type="pathway">
    <text evidence="11">Carbohydrate metabolism; galactose metabolism.</text>
</comment>
<dbReference type="GO" id="GO:0004335">
    <property type="term" value="F:galactokinase activity"/>
    <property type="evidence" value="ECO:0007669"/>
    <property type="project" value="UniProtKB-UniRule"/>
</dbReference>
<dbReference type="GO" id="GO:0006012">
    <property type="term" value="P:galactose metabolic process"/>
    <property type="evidence" value="ECO:0007669"/>
    <property type="project" value="UniProtKB-UniRule"/>
</dbReference>
<dbReference type="GO" id="GO:0005829">
    <property type="term" value="C:cytosol"/>
    <property type="evidence" value="ECO:0007669"/>
    <property type="project" value="TreeGrafter"/>
</dbReference>
<evidence type="ECO:0000256" key="12">
    <source>
        <dbReference type="NCBIfam" id="TIGR00131"/>
    </source>
</evidence>
<evidence type="ECO:0000256" key="11">
    <source>
        <dbReference type="HAMAP-Rule" id="MF_00246"/>
    </source>
</evidence>
<dbReference type="RefSeq" id="WP_149074104.1">
    <property type="nucleotide sequence ID" value="NZ_CP043329.1"/>
</dbReference>
<comment type="catalytic activity">
    <reaction evidence="11">
        <text>alpha-D-galactose + ATP = alpha-D-galactose 1-phosphate + ADP + H(+)</text>
        <dbReference type="Rhea" id="RHEA:13553"/>
        <dbReference type="ChEBI" id="CHEBI:15378"/>
        <dbReference type="ChEBI" id="CHEBI:28061"/>
        <dbReference type="ChEBI" id="CHEBI:30616"/>
        <dbReference type="ChEBI" id="CHEBI:58336"/>
        <dbReference type="ChEBI" id="CHEBI:456216"/>
        <dbReference type="EC" id="2.7.1.6"/>
    </reaction>
</comment>
<evidence type="ECO:0000256" key="7">
    <source>
        <dbReference type="ARBA" id="ARBA00022840"/>
    </source>
</evidence>
<comment type="subcellular location">
    <subcellularLocation>
        <location evidence="11">Cytoplasm</location>
    </subcellularLocation>
</comment>
<evidence type="ECO:0000256" key="9">
    <source>
        <dbReference type="ARBA" id="ARBA00023144"/>
    </source>
</evidence>
<keyword evidence="3 11" id="KW-0808">Transferase</keyword>
<dbReference type="Pfam" id="PF00288">
    <property type="entry name" value="GHMP_kinases_N"/>
    <property type="match status" value="1"/>
</dbReference>
<dbReference type="PRINTS" id="PR00473">
    <property type="entry name" value="GALCTOKINASE"/>
</dbReference>
<dbReference type="PRINTS" id="PR00959">
    <property type="entry name" value="MEVGALKINASE"/>
</dbReference>
<evidence type="ECO:0000256" key="3">
    <source>
        <dbReference type="ARBA" id="ARBA00022679"/>
    </source>
</evidence>
<dbReference type="FunFam" id="3.30.70.890:FF:000001">
    <property type="entry name" value="Galactokinase"/>
    <property type="match status" value="1"/>
</dbReference>
<feature type="site" description="Transition state stabilizer" evidence="11">
    <location>
        <position position="28"/>
    </location>
</feature>
<keyword evidence="8 11" id="KW-0460">Magnesium</keyword>
<dbReference type="KEGG" id="pej:FYC62_04655"/>
<dbReference type="InterPro" id="IPR019741">
    <property type="entry name" value="Galactokinase_CS"/>
</dbReference>
<protein>
    <recommendedName>
        <fullName evidence="11 12">Galactokinase</fullName>
        <ecNumber evidence="11 12">2.7.1.6</ecNumber>
    </recommendedName>
    <alternativeName>
        <fullName evidence="11">Galactose kinase</fullName>
    </alternativeName>
</protein>
<comment type="similarity">
    <text evidence="1 11">Belongs to the GHMP kinase family. GalK subfamily.</text>
</comment>
<feature type="domain" description="Galactokinase N-terminal" evidence="15">
    <location>
        <begin position="10"/>
        <end position="58"/>
    </location>
</feature>
<gene>
    <name evidence="11 16" type="primary">galK</name>
    <name evidence="16" type="ORF">FYC62_04655</name>
</gene>
<dbReference type="GO" id="GO:0005524">
    <property type="term" value="F:ATP binding"/>
    <property type="evidence" value="ECO:0007669"/>
    <property type="project" value="UniProtKB-UniRule"/>
</dbReference>
<dbReference type="InterPro" id="IPR006203">
    <property type="entry name" value="GHMP_knse_ATP-bd_CS"/>
</dbReference>
<feature type="binding site" evidence="11">
    <location>
        <position position="221"/>
    </location>
    <ligand>
        <name>substrate</name>
    </ligand>
</feature>
<dbReference type="PROSITE" id="PS00627">
    <property type="entry name" value="GHMP_KINASES_ATP"/>
    <property type="match status" value="1"/>
</dbReference>
<evidence type="ECO:0000256" key="8">
    <source>
        <dbReference type="ARBA" id="ARBA00022842"/>
    </source>
</evidence>
<dbReference type="GO" id="GO:0000287">
    <property type="term" value="F:magnesium ion binding"/>
    <property type="evidence" value="ECO:0007669"/>
    <property type="project" value="UniProtKB-UniRule"/>
</dbReference>
<dbReference type="Pfam" id="PF10509">
    <property type="entry name" value="GalKase_gal_bdg"/>
    <property type="match status" value="1"/>
</dbReference>
<accession>A0A5C0VHC0</accession>
<keyword evidence="6 11" id="KW-0418">Kinase</keyword>
<keyword evidence="5 11" id="KW-0547">Nucleotide-binding</keyword>
<feature type="binding site" evidence="11">
    <location>
        <position position="127"/>
    </location>
    <ligand>
        <name>Mg(2+)</name>
        <dbReference type="ChEBI" id="CHEBI:18420"/>
    </ligand>
</feature>
<evidence type="ECO:0000259" key="15">
    <source>
        <dbReference type="Pfam" id="PF10509"/>
    </source>
</evidence>
<evidence type="ECO:0000259" key="13">
    <source>
        <dbReference type="Pfam" id="PF00288"/>
    </source>
</evidence>
<feature type="domain" description="GHMP kinase C-terminal" evidence="14">
    <location>
        <begin position="284"/>
        <end position="362"/>
    </location>
</feature>
<dbReference type="InterPro" id="IPR006204">
    <property type="entry name" value="GHMP_kinase_N_dom"/>
</dbReference>
<keyword evidence="2 11" id="KW-0963">Cytoplasm</keyword>
<dbReference type="Gene3D" id="3.30.230.10">
    <property type="match status" value="1"/>
</dbReference>
<dbReference type="InterPro" id="IPR006206">
    <property type="entry name" value="Mevalonate/galactokinase"/>
</dbReference>
<evidence type="ECO:0000256" key="1">
    <source>
        <dbReference type="ARBA" id="ARBA00006566"/>
    </source>
</evidence>
<keyword evidence="9 11" id="KW-0299">Galactose metabolism</keyword>
<dbReference type="PIRSF" id="PIRSF000530">
    <property type="entry name" value="Galactokinase"/>
    <property type="match status" value="1"/>
</dbReference>
<evidence type="ECO:0000256" key="10">
    <source>
        <dbReference type="ARBA" id="ARBA00023277"/>
    </source>
</evidence>
<dbReference type="FunFam" id="3.30.230.10:FF:000017">
    <property type="entry name" value="Galactokinase"/>
    <property type="match status" value="1"/>
</dbReference>
<dbReference type="InterPro" id="IPR013750">
    <property type="entry name" value="GHMP_kinase_C_dom"/>
</dbReference>
<dbReference type="InterPro" id="IPR019539">
    <property type="entry name" value="GalKase_N"/>
</dbReference>
<comment type="function">
    <text evidence="11">Catalyzes the transfer of the gamma-phosphate of ATP to D-galactose to form alpha-D-galactose-1-phosphate (Gal-1-P).</text>
</comment>
<feature type="binding site" evidence="11">
    <location>
        <begin position="121"/>
        <end position="127"/>
    </location>
    <ligand>
        <name>ATP</name>
        <dbReference type="ChEBI" id="CHEBI:30616"/>
    </ligand>
</feature>
<keyword evidence="17" id="KW-1185">Reference proteome</keyword>
<dbReference type="Proteomes" id="UP000323653">
    <property type="component" value="Chromosome"/>
</dbReference>
<feature type="binding site" evidence="11">
    <location>
        <position position="159"/>
    </location>
    <ligand>
        <name>Mg(2+)</name>
        <dbReference type="ChEBI" id="CHEBI:18420"/>
    </ligand>
</feature>
<reference evidence="16 17" key="1">
    <citation type="submission" date="2019-08" db="EMBL/GenBank/DDBJ databases">
        <title>Pedobacter sp. nov., isolated from Han river, South Korea.</title>
        <authorList>
            <person name="Lee D.-H."/>
            <person name="Kim Y.-S."/>
            <person name="Hwang E.-M."/>
            <person name="Le Tran T.C."/>
            <person name="Cha C.-J."/>
        </authorList>
    </citation>
    <scope>NUCLEOTIDE SEQUENCE [LARGE SCALE GENOMIC DNA]</scope>
    <source>
        <strain evidence="16 17">CJ43</strain>
    </source>
</reference>
<comment type="caution">
    <text evidence="11">Lacks conserved residue(s) required for the propagation of feature annotation.</text>
</comment>
<keyword evidence="7 11" id="KW-0067">ATP-binding</keyword>
<organism evidence="16 17">
    <name type="scientific">Pedobacter aquae</name>
    <dbReference type="NCBI Taxonomy" id="2605747"/>
    <lineage>
        <taxon>Bacteria</taxon>
        <taxon>Pseudomonadati</taxon>
        <taxon>Bacteroidota</taxon>
        <taxon>Sphingobacteriia</taxon>
        <taxon>Sphingobacteriales</taxon>
        <taxon>Sphingobacteriaceae</taxon>
        <taxon>Pedobacter</taxon>
    </lineage>
</organism>
<dbReference type="InterPro" id="IPR000705">
    <property type="entry name" value="Galactokinase"/>
</dbReference>
<feature type="domain" description="GHMP kinase N-terminal" evidence="13">
    <location>
        <begin position="91"/>
        <end position="179"/>
    </location>
</feature>
<dbReference type="UniPathway" id="UPA00214"/>
<dbReference type="EC" id="2.7.1.6" evidence="11 12"/>
<dbReference type="Pfam" id="PF08544">
    <property type="entry name" value="GHMP_kinases_C"/>
    <property type="match status" value="1"/>
</dbReference>
<dbReference type="Gene3D" id="3.30.70.890">
    <property type="entry name" value="GHMP kinase, C-terminal domain"/>
    <property type="match status" value="1"/>
</dbReference>
<dbReference type="HAMAP" id="MF_00246">
    <property type="entry name" value="Galactokinase"/>
    <property type="match status" value="1"/>
</dbReference>
<name>A0A5C0VHC0_9SPHI</name>
<evidence type="ECO:0000256" key="6">
    <source>
        <dbReference type="ARBA" id="ARBA00022777"/>
    </source>
</evidence>
<dbReference type="PANTHER" id="PTHR10457">
    <property type="entry name" value="MEVALONATE KINASE/GALACTOKINASE"/>
    <property type="match status" value="1"/>
</dbReference>
<evidence type="ECO:0000256" key="2">
    <source>
        <dbReference type="ARBA" id="ARBA00022490"/>
    </source>
</evidence>
<sequence>MKNSHELVLETFKEKFNKQPLVVCSPGRVNLIGEHTDYNMGFVLPAAVNKAAYIAISKRDDDKIVLVAADMDDEIETSLSNYSFSEKGWPNYVICIVDQLLKANKQIKGFNAVISGDVPLGAGMSSSAALECAVAFALNELYNLELSKMDIAKIAQKGENEFVGVKCGIMDQFASVFGKKGHVIKLDCRSLEYEYVPFELKGIKIVLFDSMVKHSLASSEYNVRSSQCQEGVSIIQQKYPEVKFLRDATIEMVEECLHDASPDIYNRCKYVVEENNRLLAACADLEAGNIEAFGQKMYQTHTGLSELYEVSCPELDFIVSCTKKEEAILGARMMGGGFGGCVISLVKEEHLDEVIKRVKEAYFNKLNKGMNVYISQIEDGTRILA</sequence>
<dbReference type="PROSITE" id="PS00106">
    <property type="entry name" value="GALACTOKINASE"/>
    <property type="match status" value="1"/>
</dbReference>
<dbReference type="SUPFAM" id="SSF55060">
    <property type="entry name" value="GHMP Kinase, C-terminal domain"/>
    <property type="match status" value="1"/>
</dbReference>
<keyword evidence="10 11" id="KW-0119">Carbohydrate metabolism</keyword>
<dbReference type="SUPFAM" id="SSF54211">
    <property type="entry name" value="Ribosomal protein S5 domain 2-like"/>
    <property type="match status" value="1"/>
</dbReference>
<keyword evidence="4 11" id="KW-0479">Metal-binding</keyword>
<dbReference type="InterPro" id="IPR020568">
    <property type="entry name" value="Ribosomal_Su5_D2-typ_SF"/>
</dbReference>
<dbReference type="NCBIfam" id="TIGR00131">
    <property type="entry name" value="gal_kin"/>
    <property type="match status" value="1"/>
</dbReference>
<feature type="binding site" evidence="11">
    <location>
        <begin position="34"/>
        <end position="37"/>
    </location>
    <ligand>
        <name>substrate</name>
    </ligand>
</feature>
<dbReference type="PANTHER" id="PTHR10457:SF7">
    <property type="entry name" value="GALACTOKINASE-RELATED"/>
    <property type="match status" value="1"/>
</dbReference>
<dbReference type="InterPro" id="IPR022963">
    <property type="entry name" value="Galactokinase_bac"/>
</dbReference>
<evidence type="ECO:0000313" key="16">
    <source>
        <dbReference type="EMBL" id="QEK51041.1"/>
    </source>
</evidence>
<evidence type="ECO:0000256" key="5">
    <source>
        <dbReference type="ARBA" id="ARBA00022741"/>
    </source>
</evidence>
<evidence type="ECO:0000259" key="14">
    <source>
        <dbReference type="Pfam" id="PF08544"/>
    </source>
</evidence>